<sequence>MKQRAAREVARAKRDQSLVDTDLEDADQRFPLPNMKEQK</sequence>
<dbReference type="KEGG" id="esj:SJ05684_b50910"/>
<evidence type="ECO:0000313" key="2">
    <source>
        <dbReference type="EMBL" id="ASY66073.1"/>
    </source>
</evidence>
<dbReference type="EMBL" id="CP023068">
    <property type="protein sequence ID" value="ASY66073.1"/>
    <property type="molecule type" value="Genomic_DNA"/>
</dbReference>
<dbReference type="AlphaFoldDB" id="A0A249PJF9"/>
<evidence type="ECO:0000256" key="1">
    <source>
        <dbReference type="SAM" id="MobiDB-lite"/>
    </source>
</evidence>
<dbReference type="STRING" id="716928.GCA_000261485_04371"/>
<accession>A0A249PJF9</accession>
<feature type="compositionally biased region" description="Basic and acidic residues" evidence="1">
    <location>
        <begin position="1"/>
        <end position="17"/>
    </location>
</feature>
<protein>
    <submittedName>
        <fullName evidence="2">Uncharacterized protein</fullName>
    </submittedName>
</protein>
<proteinExistence type="predicted"/>
<keyword evidence="3" id="KW-1185">Reference proteome</keyword>
<feature type="region of interest" description="Disordered" evidence="1">
    <location>
        <begin position="1"/>
        <end position="39"/>
    </location>
</feature>
<gene>
    <name evidence="2" type="ORF">SJ05684_b50910</name>
</gene>
<keyword evidence="2" id="KW-0614">Plasmid</keyword>
<organism evidence="2 3">
    <name type="scientific">Sinorhizobium sojae CCBAU 05684</name>
    <dbReference type="NCBI Taxonomy" id="716928"/>
    <lineage>
        <taxon>Bacteria</taxon>
        <taxon>Pseudomonadati</taxon>
        <taxon>Pseudomonadota</taxon>
        <taxon>Alphaproteobacteria</taxon>
        <taxon>Hyphomicrobiales</taxon>
        <taxon>Rhizobiaceae</taxon>
        <taxon>Sinorhizobium/Ensifer group</taxon>
        <taxon>Sinorhizobium</taxon>
    </lineage>
</organism>
<evidence type="ECO:0000313" key="3">
    <source>
        <dbReference type="Proteomes" id="UP000217211"/>
    </source>
</evidence>
<reference evidence="2 3" key="1">
    <citation type="submission" date="2017-08" db="EMBL/GenBank/DDBJ databases">
        <title>Multipartite genome sequences of Sinorhizobium species nodulating soybeans.</title>
        <authorList>
            <person name="Tian C.F."/>
        </authorList>
    </citation>
    <scope>NUCLEOTIDE SEQUENCE [LARGE SCALE GENOMIC DNA]</scope>
    <source>
        <strain evidence="2 3">CCBAU 05684</strain>
        <plasmid evidence="3">psj05684b</plasmid>
    </source>
</reference>
<dbReference type="Proteomes" id="UP000217211">
    <property type="component" value="Plasmid pSJ05684b"/>
</dbReference>
<geneLocation type="plasmid" evidence="3">
    <name>psj05684b</name>
</geneLocation>
<name>A0A249PJF9_9HYPH</name>